<evidence type="ECO:0000256" key="4">
    <source>
        <dbReference type="ARBA" id="ARBA00023242"/>
    </source>
</evidence>
<dbReference type="Pfam" id="PF13656">
    <property type="entry name" value="RNA_pol_L_2"/>
    <property type="match status" value="1"/>
</dbReference>
<gene>
    <name evidence="7" type="ORF">TGEB3V08_LOCUS9377</name>
</gene>
<dbReference type="HAMAP" id="MF_00261">
    <property type="entry name" value="RNApol_arch_Rpo11"/>
    <property type="match status" value="1"/>
</dbReference>
<keyword evidence="3" id="KW-0804">Transcription</keyword>
<evidence type="ECO:0000259" key="6">
    <source>
        <dbReference type="Pfam" id="PF13656"/>
    </source>
</evidence>
<organism evidence="7">
    <name type="scientific">Timema genevievae</name>
    <name type="common">Walking stick</name>
    <dbReference type="NCBI Taxonomy" id="629358"/>
    <lineage>
        <taxon>Eukaryota</taxon>
        <taxon>Metazoa</taxon>
        <taxon>Ecdysozoa</taxon>
        <taxon>Arthropoda</taxon>
        <taxon>Hexapoda</taxon>
        <taxon>Insecta</taxon>
        <taxon>Pterygota</taxon>
        <taxon>Neoptera</taxon>
        <taxon>Polyneoptera</taxon>
        <taxon>Phasmatodea</taxon>
        <taxon>Timematodea</taxon>
        <taxon>Timematoidea</taxon>
        <taxon>Timematidae</taxon>
        <taxon>Timema</taxon>
    </lineage>
</organism>
<dbReference type="InterPro" id="IPR022905">
    <property type="entry name" value="Rpo11-like"/>
</dbReference>
<dbReference type="InterPro" id="IPR009025">
    <property type="entry name" value="RBP11-like_dimer"/>
</dbReference>
<evidence type="ECO:0000256" key="3">
    <source>
        <dbReference type="ARBA" id="ARBA00023163"/>
    </source>
</evidence>
<dbReference type="GO" id="GO:0003899">
    <property type="term" value="F:DNA-directed RNA polymerase activity"/>
    <property type="evidence" value="ECO:0007669"/>
    <property type="project" value="InterPro"/>
</dbReference>
<dbReference type="CDD" id="cd06926">
    <property type="entry name" value="RNAP_II_RPB11"/>
    <property type="match status" value="1"/>
</dbReference>
<dbReference type="PANTHER" id="PTHR13946">
    <property type="entry name" value="DNA-DIRECTED RNA POLYMERASE I,II,III"/>
    <property type="match status" value="1"/>
</dbReference>
<dbReference type="InterPro" id="IPR037685">
    <property type="entry name" value="RBP11"/>
</dbReference>
<dbReference type="Gene3D" id="3.30.1360.10">
    <property type="entry name" value="RNA polymerase, RBP11-like subunit"/>
    <property type="match status" value="1"/>
</dbReference>
<dbReference type="GO" id="GO:0046983">
    <property type="term" value="F:protein dimerization activity"/>
    <property type="evidence" value="ECO:0007669"/>
    <property type="project" value="InterPro"/>
</dbReference>
<dbReference type="EMBL" id="OE844270">
    <property type="protein sequence ID" value="CAD7605059.1"/>
    <property type="molecule type" value="Genomic_DNA"/>
</dbReference>
<name>A0A7R9K660_TIMGE</name>
<keyword evidence="2" id="KW-0240">DNA-directed RNA polymerase</keyword>
<sequence>MGGGGANGLNVKLIYSGFTGDEEGKPPPVHPTEIRTSISPSSAVGLNTTSTLANYATETYFEFTSLITFQLITRLNQLLKDPNVLFAGYKLPHPLEHKFILRIQTTPDYTPQDALTSAITDLLAELSLFEERFKEAIKEKKEGLD</sequence>
<evidence type="ECO:0000256" key="5">
    <source>
        <dbReference type="ARBA" id="ARBA00025751"/>
    </source>
</evidence>
<protein>
    <recommendedName>
        <fullName evidence="6">DNA-directed RNA polymerase RBP11-like dimerisation domain-containing protein</fullName>
    </recommendedName>
</protein>
<dbReference type="GO" id="GO:0006366">
    <property type="term" value="P:transcription by RNA polymerase II"/>
    <property type="evidence" value="ECO:0007669"/>
    <property type="project" value="InterPro"/>
</dbReference>
<feature type="domain" description="DNA-directed RNA polymerase RBP11-like dimerisation" evidence="6">
    <location>
        <begin position="76"/>
        <end position="131"/>
    </location>
</feature>
<comment type="subcellular location">
    <subcellularLocation>
        <location evidence="1">Nucleus</location>
    </subcellularLocation>
</comment>
<evidence type="ECO:0000313" key="7">
    <source>
        <dbReference type="EMBL" id="CAD7605059.1"/>
    </source>
</evidence>
<evidence type="ECO:0000256" key="2">
    <source>
        <dbReference type="ARBA" id="ARBA00022478"/>
    </source>
</evidence>
<dbReference type="PANTHER" id="PTHR13946:SF16">
    <property type="entry name" value="DNA-DIRECTED RNA POLYMERASE II SUBUNIT RPB11"/>
    <property type="match status" value="1"/>
</dbReference>
<comment type="similarity">
    <text evidence="5">Belongs to the archaeal Rpo11/eukaryotic RPB11/RPC19 RNA polymerase subunit family.</text>
</comment>
<proteinExistence type="inferred from homology"/>
<dbReference type="GO" id="GO:0005665">
    <property type="term" value="C:RNA polymerase II, core complex"/>
    <property type="evidence" value="ECO:0007669"/>
    <property type="project" value="InterPro"/>
</dbReference>
<accession>A0A7R9K660</accession>
<dbReference type="AlphaFoldDB" id="A0A7R9K660"/>
<dbReference type="InterPro" id="IPR036603">
    <property type="entry name" value="RBP11-like"/>
</dbReference>
<dbReference type="SUPFAM" id="SSF55257">
    <property type="entry name" value="RBP11-like subunits of RNA polymerase"/>
    <property type="match status" value="1"/>
</dbReference>
<reference evidence="7" key="1">
    <citation type="submission" date="2020-11" db="EMBL/GenBank/DDBJ databases">
        <authorList>
            <person name="Tran Van P."/>
        </authorList>
    </citation>
    <scope>NUCLEOTIDE SEQUENCE</scope>
</reference>
<evidence type="ECO:0000256" key="1">
    <source>
        <dbReference type="ARBA" id="ARBA00004123"/>
    </source>
</evidence>
<keyword evidence="4" id="KW-0539">Nucleus</keyword>